<dbReference type="PANTHER" id="PTHR23080:SF133">
    <property type="entry name" value="SI:CH211-262I1.5-RELATED"/>
    <property type="match status" value="1"/>
</dbReference>
<evidence type="ECO:0000256" key="1">
    <source>
        <dbReference type="ARBA" id="ARBA00001968"/>
    </source>
</evidence>
<evidence type="ECO:0000313" key="4">
    <source>
        <dbReference type="EMBL" id="SBQ63492.1"/>
    </source>
</evidence>
<sequence length="97" mass="10765">SEVFSAYKLHCTFKALIGMSPHGTLTFVSALFEGSTSDKEIFRHSSLLTPEMDVMVDKGFLIDELVPGKVHRPAFLSKQAQMSEVDVPYLEPSPLHV</sequence>
<reference evidence="4" key="2">
    <citation type="submission" date="2016-06" db="EMBL/GenBank/DDBJ databases">
        <title>The genome of a short-lived fish provides insights into sex chromosome evolution and the genetic control of aging.</title>
        <authorList>
            <person name="Reichwald K."/>
            <person name="Felder M."/>
            <person name="Petzold A."/>
            <person name="Koch P."/>
            <person name="Groth M."/>
            <person name="Platzer M."/>
        </authorList>
    </citation>
    <scope>NUCLEOTIDE SEQUENCE</scope>
    <source>
        <tissue evidence="4">Brain</tissue>
    </source>
</reference>
<dbReference type="EMBL" id="HAEB01016965">
    <property type="protein sequence ID" value="SBQ63492.1"/>
    <property type="molecule type" value="Transcribed_RNA"/>
</dbReference>
<evidence type="ECO:0000259" key="3">
    <source>
        <dbReference type="Pfam" id="PF13359"/>
    </source>
</evidence>
<proteinExistence type="predicted"/>
<comment type="cofactor">
    <cofactor evidence="1">
        <name>a divalent metal cation</name>
        <dbReference type="ChEBI" id="CHEBI:60240"/>
    </cofactor>
</comment>
<accession>A0A1A8FWX9</accession>
<name>A0A1A8FWX9_9TELE</name>
<dbReference type="PANTHER" id="PTHR23080">
    <property type="entry name" value="THAP DOMAIN PROTEIN"/>
    <property type="match status" value="1"/>
</dbReference>
<dbReference type="Pfam" id="PF13359">
    <property type="entry name" value="DDE_Tnp_4"/>
    <property type="match status" value="1"/>
</dbReference>
<feature type="non-terminal residue" evidence="4">
    <location>
        <position position="1"/>
    </location>
</feature>
<organism evidence="4">
    <name type="scientific">Nothobranchius korthausae</name>
    <dbReference type="NCBI Taxonomy" id="1143690"/>
    <lineage>
        <taxon>Eukaryota</taxon>
        <taxon>Metazoa</taxon>
        <taxon>Chordata</taxon>
        <taxon>Craniata</taxon>
        <taxon>Vertebrata</taxon>
        <taxon>Euteleostomi</taxon>
        <taxon>Actinopterygii</taxon>
        <taxon>Neopterygii</taxon>
        <taxon>Teleostei</taxon>
        <taxon>Neoteleostei</taxon>
        <taxon>Acanthomorphata</taxon>
        <taxon>Ovalentaria</taxon>
        <taxon>Atherinomorphae</taxon>
        <taxon>Cyprinodontiformes</taxon>
        <taxon>Nothobranchiidae</taxon>
        <taxon>Nothobranchius</taxon>
    </lineage>
</organism>
<feature type="domain" description="DDE Tnp4" evidence="3">
    <location>
        <begin position="2"/>
        <end position="86"/>
    </location>
</feature>
<dbReference type="InterPro" id="IPR027806">
    <property type="entry name" value="HARBI1_dom"/>
</dbReference>
<reference evidence="4" key="1">
    <citation type="submission" date="2016-05" db="EMBL/GenBank/DDBJ databases">
        <authorList>
            <person name="Lavstsen T."/>
            <person name="Jespersen J.S."/>
        </authorList>
    </citation>
    <scope>NUCLEOTIDE SEQUENCE</scope>
    <source>
        <tissue evidence="4">Brain</tissue>
    </source>
</reference>
<gene>
    <name evidence="4" type="primary">SI:DKEY-177P2.16</name>
</gene>
<dbReference type="GO" id="GO:0046872">
    <property type="term" value="F:metal ion binding"/>
    <property type="evidence" value="ECO:0007669"/>
    <property type="project" value="UniProtKB-KW"/>
</dbReference>
<keyword evidence="2" id="KW-0479">Metal-binding</keyword>
<dbReference type="AlphaFoldDB" id="A0A1A8FWX9"/>
<evidence type="ECO:0000256" key="2">
    <source>
        <dbReference type="ARBA" id="ARBA00022723"/>
    </source>
</evidence>
<protein>
    <submittedName>
        <fullName evidence="4">Si:dkey-177p2.16</fullName>
    </submittedName>
</protein>